<name>A0A3M0KCK0_HIRRU</name>
<evidence type="ECO:0000313" key="1">
    <source>
        <dbReference type="EMBL" id="RMC08954.1"/>
    </source>
</evidence>
<dbReference type="Gene3D" id="3.40.50.10490">
    <property type="entry name" value="Glucose-6-phosphate isomerase like protein, domain 1"/>
    <property type="match status" value="1"/>
</dbReference>
<sequence>MALSGDPHFKKLVEWHKANSSKLVLRQLFEADKDRFKKFSSEFVSCFPDKECSHTCKIFAFFATQDGIEKEEAVETMNKAETRRI</sequence>
<proteinExistence type="predicted"/>
<evidence type="ECO:0000313" key="2">
    <source>
        <dbReference type="Proteomes" id="UP000269221"/>
    </source>
</evidence>
<gene>
    <name evidence="1" type="ORF">DUI87_13950</name>
</gene>
<dbReference type="STRING" id="333673.A0A3M0KCK0"/>
<dbReference type="OrthoDB" id="5831190at2759"/>
<keyword evidence="2" id="KW-1185">Reference proteome</keyword>
<organism evidence="1 2">
    <name type="scientific">Hirundo rustica rustica</name>
    <dbReference type="NCBI Taxonomy" id="333673"/>
    <lineage>
        <taxon>Eukaryota</taxon>
        <taxon>Metazoa</taxon>
        <taxon>Chordata</taxon>
        <taxon>Craniata</taxon>
        <taxon>Vertebrata</taxon>
        <taxon>Euteleostomi</taxon>
        <taxon>Archelosauria</taxon>
        <taxon>Archosauria</taxon>
        <taxon>Dinosauria</taxon>
        <taxon>Saurischia</taxon>
        <taxon>Theropoda</taxon>
        <taxon>Coelurosauria</taxon>
        <taxon>Aves</taxon>
        <taxon>Neognathae</taxon>
        <taxon>Neoaves</taxon>
        <taxon>Telluraves</taxon>
        <taxon>Australaves</taxon>
        <taxon>Passeriformes</taxon>
        <taxon>Sylvioidea</taxon>
        <taxon>Hirundinidae</taxon>
        <taxon>Hirundo</taxon>
    </lineage>
</organism>
<protein>
    <submittedName>
        <fullName evidence="1">Uncharacterized protein</fullName>
    </submittedName>
</protein>
<dbReference type="Proteomes" id="UP000269221">
    <property type="component" value="Unassembled WGS sequence"/>
</dbReference>
<reference evidence="1 2" key="1">
    <citation type="submission" date="2018-07" db="EMBL/GenBank/DDBJ databases">
        <title>A high quality draft genome assembly of the barn swallow (H. rustica rustica).</title>
        <authorList>
            <person name="Formenti G."/>
            <person name="Chiara M."/>
            <person name="Poveda L."/>
            <person name="Francoijs K.-J."/>
            <person name="Bonisoli-Alquati A."/>
            <person name="Canova L."/>
            <person name="Gianfranceschi L."/>
            <person name="Horner D.S."/>
            <person name="Saino N."/>
        </authorList>
    </citation>
    <scope>NUCLEOTIDE SEQUENCE [LARGE SCALE GENOMIC DNA]</scope>
    <source>
        <strain evidence="1">Chelidonia</strain>
        <tissue evidence="1">Blood</tissue>
    </source>
</reference>
<comment type="caution">
    <text evidence="1">The sequence shown here is derived from an EMBL/GenBank/DDBJ whole genome shotgun (WGS) entry which is preliminary data.</text>
</comment>
<dbReference type="EMBL" id="QRBI01000116">
    <property type="protein sequence ID" value="RMC08954.1"/>
    <property type="molecule type" value="Genomic_DNA"/>
</dbReference>
<dbReference type="AlphaFoldDB" id="A0A3M0KCK0"/>
<accession>A0A3M0KCK0</accession>